<dbReference type="InterPro" id="IPR001387">
    <property type="entry name" value="Cro/C1-type_HTH"/>
</dbReference>
<dbReference type="InterPro" id="IPR043917">
    <property type="entry name" value="DUF5753"/>
</dbReference>
<evidence type="ECO:0000259" key="1">
    <source>
        <dbReference type="SMART" id="SM00530"/>
    </source>
</evidence>
<organism evidence="2 3">
    <name type="scientific">Actinomadura gamaensis</name>
    <dbReference type="NCBI Taxonomy" id="1763541"/>
    <lineage>
        <taxon>Bacteria</taxon>
        <taxon>Bacillati</taxon>
        <taxon>Actinomycetota</taxon>
        <taxon>Actinomycetes</taxon>
        <taxon>Streptosporangiales</taxon>
        <taxon>Thermomonosporaceae</taxon>
        <taxon>Actinomadura</taxon>
    </lineage>
</organism>
<gene>
    <name evidence="2" type="ORF">ACFPCY_03410</name>
</gene>
<dbReference type="RefSeq" id="WP_378252571.1">
    <property type="nucleotide sequence ID" value="NZ_JBHSIT010000001.1"/>
</dbReference>
<accession>A0ABV9TT31</accession>
<dbReference type="SUPFAM" id="SSF47413">
    <property type="entry name" value="lambda repressor-like DNA-binding domains"/>
    <property type="match status" value="1"/>
</dbReference>
<proteinExistence type="predicted"/>
<protein>
    <submittedName>
        <fullName evidence="2">Helix-turn-helix domain-containing protein</fullName>
    </submittedName>
</protein>
<comment type="caution">
    <text evidence="2">The sequence shown here is derived from an EMBL/GenBank/DDBJ whole genome shotgun (WGS) entry which is preliminary data.</text>
</comment>
<dbReference type="EMBL" id="JBHSIT010000001">
    <property type="protein sequence ID" value="MFC4906355.1"/>
    <property type="molecule type" value="Genomic_DNA"/>
</dbReference>
<dbReference type="CDD" id="cd00093">
    <property type="entry name" value="HTH_XRE"/>
    <property type="match status" value="1"/>
</dbReference>
<feature type="domain" description="HTH cro/C1-type" evidence="1">
    <location>
        <begin position="22"/>
        <end position="77"/>
    </location>
</feature>
<sequence>MTPLSQWPRGGPTVLRILLGAQLRRLRENRGIGRDEAGYAIRASDSKISRMELGRVSFKQRDIDDLLTLYGVTDPAERAPLLELAREANSPGWWHRYGDVLPPWFETYLGLEEAASVVRIYESHFVPGLLQSEDYARTIARMGQADASDADVERHVRLQAMRQRRFAEPDAPTLWAVLDEAVLRRPVGDRGVMRGQVRHLIEMAHLPNVTLQILPFAFRASTLVNSPFTILRFAEPDLSDVVYLEQLTSALYLDKPSDLDMYGGVMNNISLSATGPGETMRFLMSLLA</sequence>
<dbReference type="InterPro" id="IPR010982">
    <property type="entry name" value="Lambda_DNA-bd_dom_sf"/>
</dbReference>
<evidence type="ECO:0000313" key="2">
    <source>
        <dbReference type="EMBL" id="MFC4906355.1"/>
    </source>
</evidence>
<evidence type="ECO:0000313" key="3">
    <source>
        <dbReference type="Proteomes" id="UP001595872"/>
    </source>
</evidence>
<dbReference type="SMART" id="SM00530">
    <property type="entry name" value="HTH_XRE"/>
    <property type="match status" value="1"/>
</dbReference>
<dbReference type="Gene3D" id="1.10.260.40">
    <property type="entry name" value="lambda repressor-like DNA-binding domains"/>
    <property type="match status" value="1"/>
</dbReference>
<dbReference type="Pfam" id="PF13560">
    <property type="entry name" value="HTH_31"/>
    <property type="match status" value="1"/>
</dbReference>
<keyword evidence="3" id="KW-1185">Reference proteome</keyword>
<reference evidence="3" key="1">
    <citation type="journal article" date="2019" name="Int. J. Syst. Evol. Microbiol.">
        <title>The Global Catalogue of Microorganisms (GCM) 10K type strain sequencing project: providing services to taxonomists for standard genome sequencing and annotation.</title>
        <authorList>
            <consortium name="The Broad Institute Genomics Platform"/>
            <consortium name="The Broad Institute Genome Sequencing Center for Infectious Disease"/>
            <person name="Wu L."/>
            <person name="Ma J."/>
        </authorList>
    </citation>
    <scope>NUCLEOTIDE SEQUENCE [LARGE SCALE GENOMIC DNA]</scope>
    <source>
        <strain evidence="3">KLKA75</strain>
    </source>
</reference>
<dbReference type="Pfam" id="PF19054">
    <property type="entry name" value="DUF5753"/>
    <property type="match status" value="1"/>
</dbReference>
<dbReference type="Proteomes" id="UP001595872">
    <property type="component" value="Unassembled WGS sequence"/>
</dbReference>
<name>A0ABV9TT31_9ACTN</name>